<name>A0A6J4T1B7_9ACTN</name>
<protein>
    <submittedName>
        <fullName evidence="2">Uncharacterized protein</fullName>
    </submittedName>
</protein>
<organism evidence="2">
    <name type="scientific">uncultured Solirubrobacteraceae bacterium</name>
    <dbReference type="NCBI Taxonomy" id="1162706"/>
    <lineage>
        <taxon>Bacteria</taxon>
        <taxon>Bacillati</taxon>
        <taxon>Actinomycetota</taxon>
        <taxon>Thermoleophilia</taxon>
        <taxon>Solirubrobacterales</taxon>
        <taxon>Solirubrobacteraceae</taxon>
        <taxon>environmental samples</taxon>
    </lineage>
</organism>
<keyword evidence="1" id="KW-0472">Membrane</keyword>
<evidence type="ECO:0000256" key="1">
    <source>
        <dbReference type="SAM" id="Phobius"/>
    </source>
</evidence>
<reference evidence="2" key="1">
    <citation type="submission" date="2020-02" db="EMBL/GenBank/DDBJ databases">
        <authorList>
            <person name="Meier V. D."/>
        </authorList>
    </citation>
    <scope>NUCLEOTIDE SEQUENCE</scope>
    <source>
        <strain evidence="2">AVDCRST_MAG85</strain>
    </source>
</reference>
<evidence type="ECO:0000313" key="2">
    <source>
        <dbReference type="EMBL" id="CAA9511391.1"/>
    </source>
</evidence>
<sequence>MAMTLWTTAALVVWIVLWALGSKSFDAFMLTILIVLIGATIHILKKYMPQRSNSRL</sequence>
<keyword evidence="1" id="KW-0812">Transmembrane</keyword>
<feature type="transmembrane region" description="Helical" evidence="1">
    <location>
        <begin position="29"/>
        <end position="48"/>
    </location>
</feature>
<accession>A0A6J4T1B7</accession>
<dbReference type="EMBL" id="CADCVT010000257">
    <property type="protein sequence ID" value="CAA9511391.1"/>
    <property type="molecule type" value="Genomic_DNA"/>
</dbReference>
<gene>
    <name evidence="2" type="ORF">AVDCRST_MAG85-2365</name>
</gene>
<keyword evidence="1" id="KW-1133">Transmembrane helix</keyword>
<proteinExistence type="predicted"/>
<dbReference type="AlphaFoldDB" id="A0A6J4T1B7"/>